<evidence type="ECO:0000313" key="3">
    <source>
        <dbReference type="Proteomes" id="UP000027395"/>
    </source>
</evidence>
<gene>
    <name evidence="2" type="ORF">A19Y_0949</name>
</gene>
<dbReference type="Pfam" id="PF20797">
    <property type="entry name" value="HepT-like_2"/>
    <property type="match status" value="1"/>
</dbReference>
<dbReference type="AlphaFoldDB" id="A0A073CDS6"/>
<organism evidence="2 3">
    <name type="scientific">Planktothrix agardhii (strain NIVA-CYA 126/8)</name>
    <dbReference type="NCBI Taxonomy" id="388467"/>
    <lineage>
        <taxon>Bacteria</taxon>
        <taxon>Bacillati</taxon>
        <taxon>Cyanobacteriota</taxon>
        <taxon>Cyanophyceae</taxon>
        <taxon>Oscillatoriophycideae</taxon>
        <taxon>Oscillatoriales</taxon>
        <taxon>Microcoleaceae</taxon>
        <taxon>Planktothrix</taxon>
    </lineage>
</organism>
<dbReference type="HOGENOM" id="CLU_131990_0_0_3"/>
<feature type="domain" description="HepT-like" evidence="1">
    <location>
        <begin position="45"/>
        <end position="150"/>
    </location>
</feature>
<keyword evidence="3" id="KW-1185">Reference proteome</keyword>
<reference evidence="2 3" key="1">
    <citation type="journal article" date="2014" name="Appl. Environ. Microbiol.">
        <title>Elucidation of insertion elements encoded on plasmids and in vitro construction of shuttle vectors from the toxic cyanobacterium Planktothrix.</title>
        <authorList>
            <person name="Christiansen G."/>
            <person name="Goesmann A."/>
            <person name="Kurmayer R."/>
        </authorList>
    </citation>
    <scope>NUCLEOTIDE SEQUENCE [LARGE SCALE GENOMIC DNA]</scope>
    <source>
        <strain evidence="2 3">NIVA-CYA 126/8</strain>
    </source>
</reference>
<proteinExistence type="predicted"/>
<dbReference type="Proteomes" id="UP000027395">
    <property type="component" value="Chromosome"/>
</dbReference>
<evidence type="ECO:0000313" key="2">
    <source>
        <dbReference type="EMBL" id="KEI66077.1"/>
    </source>
</evidence>
<sequence length="158" mass="18513">MDSNKLILLKVDLEGQMNHIQRIHQKLLDRVAKLAVDDDVILESIAYQIHNLYCATEDLLKIVASCFENNISNSSQWHSLLLQRMTIEIPDIRPAFLSYNTHAILNNLRGFRHFFHHPYGATIEYEQLKINLDKALKLKENLETDIHQFLLRLDNENH</sequence>
<dbReference type="PATRIC" id="fig|388467.6.peg.893"/>
<evidence type="ECO:0000259" key="1">
    <source>
        <dbReference type="Pfam" id="PF20797"/>
    </source>
</evidence>
<dbReference type="STRING" id="388467.A19Y_0949"/>
<dbReference type="EMBL" id="CM002803">
    <property type="protein sequence ID" value="KEI66077.1"/>
    <property type="molecule type" value="Genomic_DNA"/>
</dbReference>
<dbReference type="InterPro" id="IPR048769">
    <property type="entry name" value="HepT-like_dom"/>
</dbReference>
<name>A0A073CDS6_PLAA1</name>
<dbReference type="eggNOG" id="COG3007">
    <property type="taxonomic scope" value="Bacteria"/>
</dbReference>
<accession>A0A073CDS6</accession>
<protein>
    <recommendedName>
        <fullName evidence="1">HepT-like domain-containing protein</fullName>
    </recommendedName>
</protein>